<dbReference type="InterPro" id="IPR036390">
    <property type="entry name" value="WH_DNA-bd_sf"/>
</dbReference>
<evidence type="ECO:0000313" key="2">
    <source>
        <dbReference type="EMBL" id="BCU69630.1"/>
    </source>
</evidence>
<sequence>MSDELKKLMEILNDPTLNNSVRLGILLALYGLKSINFSQLLKVLDIPKSSLYTHLQVLEEGGYIRMVKKITPLGPRTFVELTDKGKEVMEQYSTLISKIFDKRK</sequence>
<dbReference type="Pfam" id="PF13601">
    <property type="entry name" value="HTH_34"/>
    <property type="match status" value="1"/>
</dbReference>
<accession>A0A8D5ZIR4</accession>
<dbReference type="SUPFAM" id="SSF46785">
    <property type="entry name" value="Winged helix' DNA-binding domain"/>
    <property type="match status" value="1"/>
</dbReference>
<dbReference type="SMART" id="SM00418">
    <property type="entry name" value="HTH_ARSR"/>
    <property type="match status" value="1"/>
</dbReference>
<dbReference type="PANTHER" id="PTHR37318">
    <property type="entry name" value="BSL7504 PROTEIN"/>
    <property type="match status" value="1"/>
</dbReference>
<dbReference type="KEGG" id="csty:KN1_09270"/>
<dbReference type="PANTHER" id="PTHR37318:SF1">
    <property type="entry name" value="BSL7504 PROTEIN"/>
    <property type="match status" value="1"/>
</dbReference>
<dbReference type="CDD" id="cd00090">
    <property type="entry name" value="HTH_ARSR"/>
    <property type="match status" value="1"/>
</dbReference>
<dbReference type="InterPro" id="IPR036388">
    <property type="entry name" value="WH-like_DNA-bd_sf"/>
</dbReference>
<organism evidence="2 3">
    <name type="scientific">Stygiolobus caldivivus</name>
    <dbReference type="NCBI Taxonomy" id="2824673"/>
    <lineage>
        <taxon>Archaea</taxon>
        <taxon>Thermoproteota</taxon>
        <taxon>Thermoprotei</taxon>
        <taxon>Sulfolobales</taxon>
        <taxon>Sulfolobaceae</taxon>
        <taxon>Stygiolobus</taxon>
    </lineage>
</organism>
<proteinExistence type="predicted"/>
<reference evidence="2 3" key="1">
    <citation type="submission" date="2021-04" db="EMBL/GenBank/DDBJ databases">
        <title>Complete genome sequence of Stygiolobus sp. KN-1.</title>
        <authorList>
            <person name="Nakamura K."/>
            <person name="Sakai H."/>
            <person name="Kurosawa N."/>
        </authorList>
    </citation>
    <scope>NUCLEOTIDE SEQUENCE [LARGE SCALE GENOMIC DNA]</scope>
    <source>
        <strain evidence="2 3">KN-1</strain>
    </source>
</reference>
<gene>
    <name evidence="2" type="ORF">KN1_09270</name>
</gene>
<dbReference type="InterPro" id="IPR027395">
    <property type="entry name" value="WH_DNA-bd_dom"/>
</dbReference>
<keyword evidence="3" id="KW-1185">Reference proteome</keyword>
<dbReference type="InterPro" id="IPR011991">
    <property type="entry name" value="ArsR-like_HTH"/>
</dbReference>
<feature type="domain" description="HTH arsR-type" evidence="1">
    <location>
        <begin position="10"/>
        <end position="94"/>
    </location>
</feature>
<evidence type="ECO:0000313" key="3">
    <source>
        <dbReference type="Proteomes" id="UP000825123"/>
    </source>
</evidence>
<name>A0A8D5ZIR4_9CREN</name>
<dbReference type="GO" id="GO:0003700">
    <property type="term" value="F:DNA-binding transcription factor activity"/>
    <property type="evidence" value="ECO:0007669"/>
    <property type="project" value="InterPro"/>
</dbReference>
<dbReference type="AlphaFoldDB" id="A0A8D5ZIR4"/>
<dbReference type="RefSeq" id="WP_221289629.1">
    <property type="nucleotide sequence ID" value="NZ_AP024597.1"/>
</dbReference>
<dbReference type="InterPro" id="IPR001845">
    <property type="entry name" value="HTH_ArsR_DNA-bd_dom"/>
</dbReference>
<dbReference type="EMBL" id="AP024597">
    <property type="protein sequence ID" value="BCU69630.1"/>
    <property type="molecule type" value="Genomic_DNA"/>
</dbReference>
<evidence type="ECO:0000259" key="1">
    <source>
        <dbReference type="SMART" id="SM00418"/>
    </source>
</evidence>
<protein>
    <submittedName>
        <fullName evidence="2">Transcriptional regulator</fullName>
    </submittedName>
</protein>
<dbReference type="GeneID" id="66162676"/>
<dbReference type="Proteomes" id="UP000825123">
    <property type="component" value="Chromosome"/>
</dbReference>
<dbReference type="Gene3D" id="1.10.10.10">
    <property type="entry name" value="Winged helix-like DNA-binding domain superfamily/Winged helix DNA-binding domain"/>
    <property type="match status" value="1"/>
</dbReference>